<dbReference type="Pfam" id="PF25766">
    <property type="entry name" value="TPR_RPAP1"/>
    <property type="match status" value="1"/>
</dbReference>
<evidence type="ECO:0000256" key="5">
    <source>
        <dbReference type="SAM" id="MobiDB-lite"/>
    </source>
</evidence>
<dbReference type="Pfam" id="PF08621">
    <property type="entry name" value="RPAP1_N"/>
    <property type="match status" value="1"/>
</dbReference>
<proteinExistence type="inferred from homology"/>
<accession>A0AAV2DGW5</accession>
<dbReference type="InterPro" id="IPR016024">
    <property type="entry name" value="ARM-type_fold"/>
</dbReference>
<feature type="region of interest" description="Disordered" evidence="5">
    <location>
        <begin position="314"/>
        <end position="360"/>
    </location>
</feature>
<dbReference type="InterPro" id="IPR013929">
    <property type="entry name" value="RPAP1_C"/>
</dbReference>
<evidence type="ECO:0000256" key="4">
    <source>
        <dbReference type="ARBA" id="ARBA00023242"/>
    </source>
</evidence>
<feature type="domain" description="RPAP1 N-terminal" evidence="7">
    <location>
        <begin position="259"/>
        <end position="302"/>
    </location>
</feature>
<dbReference type="PANTHER" id="PTHR47605">
    <property type="entry name" value="TRANSCRIPTIONAL ELONGATION REGULATOR MINIYO"/>
    <property type="match status" value="1"/>
</dbReference>
<evidence type="ECO:0000256" key="3">
    <source>
        <dbReference type="ARBA" id="ARBA00023163"/>
    </source>
</evidence>
<dbReference type="SUPFAM" id="SSF48371">
    <property type="entry name" value="ARM repeat"/>
    <property type="match status" value="1"/>
</dbReference>
<feature type="compositionally biased region" description="Polar residues" evidence="5">
    <location>
        <begin position="233"/>
        <end position="256"/>
    </location>
</feature>
<dbReference type="EMBL" id="OZ034815">
    <property type="protein sequence ID" value="CAL1372896.1"/>
    <property type="molecule type" value="Genomic_DNA"/>
</dbReference>
<dbReference type="InterPro" id="IPR055326">
    <property type="entry name" value="MINIYO"/>
</dbReference>
<reference evidence="9 10" key="1">
    <citation type="submission" date="2024-04" db="EMBL/GenBank/DDBJ databases">
        <authorList>
            <person name="Fracassetti M."/>
        </authorList>
    </citation>
    <scope>NUCLEOTIDE SEQUENCE [LARGE SCALE GENOMIC DNA]</scope>
</reference>
<dbReference type="InterPro" id="IPR013930">
    <property type="entry name" value="RPAP1_N"/>
</dbReference>
<organism evidence="9 10">
    <name type="scientific">Linum trigynum</name>
    <dbReference type="NCBI Taxonomy" id="586398"/>
    <lineage>
        <taxon>Eukaryota</taxon>
        <taxon>Viridiplantae</taxon>
        <taxon>Streptophyta</taxon>
        <taxon>Embryophyta</taxon>
        <taxon>Tracheophyta</taxon>
        <taxon>Spermatophyta</taxon>
        <taxon>Magnoliopsida</taxon>
        <taxon>eudicotyledons</taxon>
        <taxon>Gunneridae</taxon>
        <taxon>Pentapetalae</taxon>
        <taxon>rosids</taxon>
        <taxon>fabids</taxon>
        <taxon>Malpighiales</taxon>
        <taxon>Linaceae</taxon>
        <taxon>Linum</taxon>
    </lineage>
</organism>
<feature type="compositionally biased region" description="Basic and acidic residues" evidence="5">
    <location>
        <begin position="119"/>
        <end position="151"/>
    </location>
</feature>
<feature type="compositionally biased region" description="Acidic residues" evidence="5">
    <location>
        <begin position="93"/>
        <end position="108"/>
    </location>
</feature>
<keyword evidence="10" id="KW-1185">Reference proteome</keyword>
<keyword evidence="4" id="KW-0539">Nucleus</keyword>
<sequence>MDTRKKNEAQSKATKKFPAGVLGANAMIEGASSFIGNIVEKGISENEFTKPLRPIPPPSPTVLPFPVARHRAHGPYWNAMTSKKGGNGKGTGDEGEEEEEEEDNDPTDYDPISALANPVERKEKKGLDVSRWKELARESSSEEGKVQENRLRQKSTKKLKKDGKGGGNVNSKSAVGNEVPMEVDLVPDRSLSVRQTEVDEPSLSGEVDFTVEKPLRVKKTNPVISEKPRKQEQGTSNGAPSSLLNGSGVAQRSMSLESEIDVENRARLQNMSSEEIAEAQAEIMEKMNPSLLNLLKKRGQQKLKQQNVSKLDVAMKSQPANGSSIKDSSAHSRVANDRPNVIKNHNLNDKNPETPGTTSWNAWSDRVEAARGVRFSYEGNVIPEDFETGNIPNDAGLADSLAERDYLRTDGDPGAAGYSIKEAVQLTRSVIPGQRGLALNLLASVLNKAIHNIRQKEVGSTASSAEQVDKLTVDWEAIWAYALGPEPELVFALRICLDDNHSSVVLACARVIQCVLSYDLNESFFQTSEKIGTYDKNLFTAPVFRSKPEIDGGCLHGGFWKYSTKPSNLKAYAEGMMDDGNEEEPTLKDDIFVAGQDVAAGLVRMDIIPRMRYLLEANPTDALEECIMSIVVALARHSPTCAAIIMNCQGLVRTVVERFGMDSNMDIRPSKIKSIRLMKVLAQSEKKNCIHFMNDGSFSAMTRYLYWYTSSLDEWVKSGKENCGLSSALKVEQLQFWKVCINYGFCISDFPDIFPALCFWLNPPNFEKLVEKNVVCEFASISKEAYLVLEALARKLPNFYSQKQQPPSGSSDEHESWSWNYVTPVVDLALKWMKSKSDPCISELIESAKGMKVEIDFQDSSLSSLLSVYSAVMHMLCTLLLRVKPDNTRIPEDNIRHVPWLPEFVPKVGLELIQNGFLGQEENFGGISSFVAELCRLRQQNQEISLASVSCLNAILLLVRSIDALIQSAKSRIDQPTSQGYSSSREGKLLEEGMLKTSMVELRYLLDTFTKFVAQEWELVQSVEVFGRGGTAPGVGLGWGASGGGFWSLAVLLAQADAKLLIDLLEVVSSLGLAADREMTSTAHRINYVLRVCLTVGPRDTDTAEKAIDTLLQVQVLKYLNVCTQRSFQSNQGGTHSLLWQYTEEEYQRFSKTLSSHFRSRWLSEKKKSKPLDGNKSSSKRASLETIHEEDIGTSTSFTIEWARQRLPLPMHWFFSPISEKKESTNDALEVVKSGLFFLLSLEAMCSLLPNDAKCPVRDTPLVWKLHSLSAALLFRMDVLDDDRSKDIFEVLQNLYGQVLDESRKETHVESLRFKTEIADIYTTFLEALVDKFASDSYGDIIFGRQIAMYLHRCTETPVRLAAWTVLSNARVLEILPPLDKCVGKPEGYLEPVENNEAVLQGYVKSWVSGALDRSITRGSMAFALVLHHLSSLIFLPCAEDRIVLRNKLAQSLIRDYSQKPKHEAMMLELIQYNFPSTSPSSVRPDDDQNEEHSRIAKRFEVLAEACDSNSSLLSEVEKLKSALAKKRIMPSS</sequence>
<protein>
    <recommendedName>
        <fullName evidence="11">Transcriptional elongation regulator MINIYO</fullName>
    </recommendedName>
</protein>
<dbReference type="Proteomes" id="UP001497516">
    <property type="component" value="Chromosome 2"/>
</dbReference>
<comment type="subcellular location">
    <subcellularLocation>
        <location evidence="1">Nucleus</location>
    </subcellularLocation>
</comment>
<evidence type="ECO:0000259" key="7">
    <source>
        <dbReference type="Pfam" id="PF08621"/>
    </source>
</evidence>
<dbReference type="InterPro" id="IPR057989">
    <property type="entry name" value="TPR_RPAP1/MINIYO-like"/>
</dbReference>
<evidence type="ECO:0008006" key="11">
    <source>
        <dbReference type="Google" id="ProtNLM"/>
    </source>
</evidence>
<evidence type="ECO:0000256" key="1">
    <source>
        <dbReference type="ARBA" id="ARBA00004123"/>
    </source>
</evidence>
<feature type="compositionally biased region" description="Basic residues" evidence="5">
    <location>
        <begin position="152"/>
        <end position="161"/>
    </location>
</feature>
<evidence type="ECO:0000313" key="10">
    <source>
        <dbReference type="Proteomes" id="UP001497516"/>
    </source>
</evidence>
<evidence type="ECO:0000313" key="9">
    <source>
        <dbReference type="EMBL" id="CAL1372896.1"/>
    </source>
</evidence>
<evidence type="ECO:0000259" key="8">
    <source>
        <dbReference type="Pfam" id="PF25766"/>
    </source>
</evidence>
<dbReference type="PANTHER" id="PTHR47605:SF2">
    <property type="entry name" value="TRANSCRIPTIONAL ELONGATION REGULATOR MINIYO"/>
    <property type="match status" value="1"/>
</dbReference>
<feature type="domain" description="RPAP1/MINIYO-like TPR repeats" evidence="8">
    <location>
        <begin position="1221"/>
        <end position="1435"/>
    </location>
</feature>
<comment type="similarity">
    <text evidence="2">Belongs to the RPAP1 family.</text>
</comment>
<keyword evidence="3" id="KW-0804">Transcription</keyword>
<feature type="domain" description="RPAP1 C-terminal" evidence="6">
    <location>
        <begin position="373"/>
        <end position="449"/>
    </location>
</feature>
<evidence type="ECO:0000256" key="2">
    <source>
        <dbReference type="ARBA" id="ARBA00009953"/>
    </source>
</evidence>
<gene>
    <name evidence="9" type="ORF">LTRI10_LOCUS14861</name>
</gene>
<feature type="compositionally biased region" description="Polar residues" evidence="5">
    <location>
        <begin position="318"/>
        <end position="327"/>
    </location>
</feature>
<name>A0AAV2DGW5_9ROSI</name>
<feature type="region of interest" description="Disordered" evidence="5">
    <location>
        <begin position="76"/>
        <end position="257"/>
    </location>
</feature>
<evidence type="ECO:0000259" key="6">
    <source>
        <dbReference type="Pfam" id="PF08620"/>
    </source>
</evidence>
<dbReference type="Pfam" id="PF08620">
    <property type="entry name" value="RPAP1_C"/>
    <property type="match status" value="1"/>
</dbReference>